<dbReference type="EMBL" id="KK198755">
    <property type="protein sequence ID" value="KCW79304.1"/>
    <property type="molecule type" value="Genomic_DNA"/>
</dbReference>
<dbReference type="InParanoid" id="A0A059CM28"/>
<protein>
    <submittedName>
        <fullName evidence="1">Uncharacterized protein</fullName>
    </submittedName>
</protein>
<sequence>MMAKTGIAVDASDSSSIYGVLQSVPQDVLDRGKAAADPYRIPEDTKPEIRDPEIKQLESPCFPFLSTMGTCL</sequence>
<accession>A0A059CM28</accession>
<organism evidence="1">
    <name type="scientific">Eucalyptus grandis</name>
    <name type="common">Flooded gum</name>
    <dbReference type="NCBI Taxonomy" id="71139"/>
    <lineage>
        <taxon>Eukaryota</taxon>
        <taxon>Viridiplantae</taxon>
        <taxon>Streptophyta</taxon>
        <taxon>Embryophyta</taxon>
        <taxon>Tracheophyta</taxon>
        <taxon>Spermatophyta</taxon>
        <taxon>Magnoliopsida</taxon>
        <taxon>eudicotyledons</taxon>
        <taxon>Gunneridae</taxon>
        <taxon>Pentapetalae</taxon>
        <taxon>rosids</taxon>
        <taxon>malvids</taxon>
        <taxon>Myrtales</taxon>
        <taxon>Myrtaceae</taxon>
        <taxon>Myrtoideae</taxon>
        <taxon>Eucalypteae</taxon>
        <taxon>Eucalyptus</taxon>
    </lineage>
</organism>
<reference evidence="1" key="1">
    <citation type="submission" date="2013-07" db="EMBL/GenBank/DDBJ databases">
        <title>The genome of Eucalyptus grandis.</title>
        <authorList>
            <person name="Schmutz J."/>
            <person name="Hayes R."/>
            <person name="Myburg A."/>
            <person name="Tuskan G."/>
            <person name="Grattapaglia D."/>
            <person name="Rokhsar D.S."/>
        </authorList>
    </citation>
    <scope>NUCLEOTIDE SEQUENCE</scope>
    <source>
        <tissue evidence="1">Leaf extractions</tissue>
    </source>
</reference>
<proteinExistence type="predicted"/>
<name>A0A059CM28_EUCGR</name>
<evidence type="ECO:0000313" key="1">
    <source>
        <dbReference type="EMBL" id="KCW79304.1"/>
    </source>
</evidence>
<dbReference type="Gramene" id="KCW79304">
    <property type="protein sequence ID" value="KCW79304"/>
    <property type="gene ID" value="EUGRSUZ_C00726"/>
</dbReference>
<dbReference type="AlphaFoldDB" id="A0A059CM28"/>
<gene>
    <name evidence="1" type="ORF">EUGRSUZ_C00726</name>
</gene>